<keyword evidence="6" id="KW-1185">Reference proteome</keyword>
<name>A0A9P6CQ86_9AGAR</name>
<evidence type="ECO:0000313" key="5">
    <source>
        <dbReference type="EMBL" id="KAF9474802.1"/>
    </source>
</evidence>
<organism evidence="5 6">
    <name type="scientific">Pholiota conissans</name>
    <dbReference type="NCBI Taxonomy" id="109636"/>
    <lineage>
        <taxon>Eukaryota</taxon>
        <taxon>Fungi</taxon>
        <taxon>Dikarya</taxon>
        <taxon>Basidiomycota</taxon>
        <taxon>Agaricomycotina</taxon>
        <taxon>Agaricomycetes</taxon>
        <taxon>Agaricomycetidae</taxon>
        <taxon>Agaricales</taxon>
        <taxon>Agaricineae</taxon>
        <taxon>Strophariaceae</taxon>
        <taxon>Pholiota</taxon>
    </lineage>
</organism>
<evidence type="ECO:0000256" key="3">
    <source>
        <dbReference type="ARBA" id="ARBA00022777"/>
    </source>
</evidence>
<keyword evidence="2" id="KW-0808">Transferase</keyword>
<dbReference type="SUPFAM" id="SSF56112">
    <property type="entry name" value="Protein kinase-like (PK-like)"/>
    <property type="match status" value="1"/>
</dbReference>
<dbReference type="CDD" id="cd04515">
    <property type="entry name" value="Alpha_kinase"/>
    <property type="match status" value="1"/>
</dbReference>
<dbReference type="InterPro" id="IPR004166">
    <property type="entry name" value="a-kinase_dom"/>
</dbReference>
<dbReference type="EMBL" id="MU155361">
    <property type="protein sequence ID" value="KAF9474802.1"/>
    <property type="molecule type" value="Genomic_DNA"/>
</dbReference>
<keyword evidence="1" id="KW-0723">Serine/threonine-protein kinase</keyword>
<dbReference type="GO" id="GO:0005524">
    <property type="term" value="F:ATP binding"/>
    <property type="evidence" value="ECO:0007669"/>
    <property type="project" value="InterPro"/>
</dbReference>
<evidence type="ECO:0000256" key="2">
    <source>
        <dbReference type="ARBA" id="ARBA00022679"/>
    </source>
</evidence>
<protein>
    <recommendedName>
        <fullName evidence="4">Alpha-type protein kinase domain-containing protein</fullName>
    </recommendedName>
</protein>
<feature type="domain" description="Alpha-type protein kinase" evidence="4">
    <location>
        <begin position="1"/>
        <end position="192"/>
    </location>
</feature>
<evidence type="ECO:0000259" key="4">
    <source>
        <dbReference type="PROSITE" id="PS51158"/>
    </source>
</evidence>
<comment type="caution">
    <text evidence="5">The sequence shown here is derived from an EMBL/GenBank/DDBJ whole genome shotgun (WGS) entry which is preliminary data.</text>
</comment>
<accession>A0A9P6CQ86</accession>
<dbReference type="PROSITE" id="PS51158">
    <property type="entry name" value="ALPHA_KINASE"/>
    <property type="match status" value="1"/>
</dbReference>
<dbReference type="Gene3D" id="3.20.200.10">
    <property type="entry name" value="MHCK/EF2 kinase"/>
    <property type="match status" value="1"/>
</dbReference>
<evidence type="ECO:0000256" key="1">
    <source>
        <dbReference type="ARBA" id="ARBA00022527"/>
    </source>
</evidence>
<proteinExistence type="predicted"/>
<evidence type="ECO:0000313" key="6">
    <source>
        <dbReference type="Proteomes" id="UP000807469"/>
    </source>
</evidence>
<feature type="non-terminal residue" evidence="5">
    <location>
        <position position="1"/>
    </location>
</feature>
<dbReference type="Pfam" id="PF02816">
    <property type="entry name" value="Alpha_kinase"/>
    <property type="match status" value="1"/>
</dbReference>
<sequence length="192" mass="21734">AIFELNAECSTPISNEADLMNELRLLTLGQYFADIFQDRINQYGVPLQFPSLTFNACDAFCGELKQPFETRDADDLDNPFYWSFFLAAPLVSLTDGQYTEKKWCGNEEVCNLANGVGAVVMAFLHATLIHSRGEILFSDVQGRIFANKQVVLFDPQAHTKDGSSGHWDRGRAMIETFMARHECNRYCLMLEL</sequence>
<dbReference type="AlphaFoldDB" id="A0A9P6CQ86"/>
<dbReference type="GO" id="GO:0004674">
    <property type="term" value="F:protein serine/threonine kinase activity"/>
    <property type="evidence" value="ECO:0007669"/>
    <property type="project" value="UniProtKB-KW"/>
</dbReference>
<dbReference type="Proteomes" id="UP000807469">
    <property type="component" value="Unassembled WGS sequence"/>
</dbReference>
<dbReference type="OrthoDB" id="301415at2759"/>
<keyword evidence="3" id="KW-0418">Kinase</keyword>
<reference evidence="5" key="1">
    <citation type="submission" date="2020-11" db="EMBL/GenBank/DDBJ databases">
        <authorList>
            <consortium name="DOE Joint Genome Institute"/>
            <person name="Ahrendt S."/>
            <person name="Riley R."/>
            <person name="Andreopoulos W."/>
            <person name="Labutti K."/>
            <person name="Pangilinan J."/>
            <person name="Ruiz-Duenas F.J."/>
            <person name="Barrasa J.M."/>
            <person name="Sanchez-Garcia M."/>
            <person name="Camarero S."/>
            <person name="Miyauchi S."/>
            <person name="Serrano A."/>
            <person name="Linde D."/>
            <person name="Babiker R."/>
            <person name="Drula E."/>
            <person name="Ayuso-Fernandez I."/>
            <person name="Pacheco R."/>
            <person name="Padilla G."/>
            <person name="Ferreira P."/>
            <person name="Barriuso J."/>
            <person name="Kellner H."/>
            <person name="Castanera R."/>
            <person name="Alfaro M."/>
            <person name="Ramirez L."/>
            <person name="Pisabarro A.G."/>
            <person name="Kuo A."/>
            <person name="Tritt A."/>
            <person name="Lipzen A."/>
            <person name="He G."/>
            <person name="Yan M."/>
            <person name="Ng V."/>
            <person name="Cullen D."/>
            <person name="Martin F."/>
            <person name="Rosso M.-N."/>
            <person name="Henrissat B."/>
            <person name="Hibbett D."/>
            <person name="Martinez A.T."/>
            <person name="Grigoriev I.V."/>
        </authorList>
    </citation>
    <scope>NUCLEOTIDE SEQUENCE</scope>
    <source>
        <strain evidence="5">CIRM-BRFM 674</strain>
    </source>
</reference>
<dbReference type="InterPro" id="IPR011009">
    <property type="entry name" value="Kinase-like_dom_sf"/>
</dbReference>
<feature type="non-terminal residue" evidence="5">
    <location>
        <position position="192"/>
    </location>
</feature>
<gene>
    <name evidence="5" type="ORF">BDN70DRAFT_771691</name>
</gene>